<reference evidence="1 2" key="1">
    <citation type="journal article" date="2005" name="Science">
        <title>Genome sequence of Theileria parva, a bovine pathogen that transforms lymphocytes.</title>
        <authorList>
            <person name="Gardner M.J."/>
            <person name="Bishop R."/>
            <person name="Shah T."/>
            <person name="de Villiers E.P."/>
            <person name="Carlton J.M."/>
            <person name="Hall N."/>
            <person name="Ren Q."/>
            <person name="Paulsen I.T."/>
            <person name="Pain A."/>
            <person name="Berriman M."/>
            <person name="Wilson R.J.M."/>
            <person name="Sato S."/>
            <person name="Ralph S.A."/>
            <person name="Mann D.J."/>
            <person name="Xiong Z."/>
            <person name="Shallom S.J."/>
            <person name="Weidman J."/>
            <person name="Jiang L."/>
            <person name="Lynn J."/>
            <person name="Weaver B."/>
            <person name="Shoaibi A."/>
            <person name="Domingo A.R."/>
            <person name="Wasawo D."/>
            <person name="Crabtree J."/>
            <person name="Wortman J.R."/>
            <person name="Haas B."/>
            <person name="Angiuoli S.V."/>
            <person name="Creasy T.H."/>
            <person name="Lu C."/>
            <person name="Suh B."/>
            <person name="Silva J.C."/>
            <person name="Utterback T.R."/>
            <person name="Feldblyum T.V."/>
            <person name="Pertea M."/>
            <person name="Allen J."/>
            <person name="Nierman W.C."/>
            <person name="Taracha E.L.N."/>
            <person name="Salzberg S.L."/>
            <person name="White O.R."/>
            <person name="Fitzhugh H.A."/>
            <person name="Morzaria S."/>
            <person name="Venter J.C."/>
            <person name="Fraser C.M."/>
            <person name="Nene V."/>
        </authorList>
    </citation>
    <scope>NUCLEOTIDE SEQUENCE [LARGE SCALE GENOMIC DNA]</scope>
    <source>
        <strain evidence="1 2">Muguga</strain>
    </source>
</reference>
<organism evidence="1 2">
    <name type="scientific">Theileria parva</name>
    <name type="common">East coast fever infection agent</name>
    <dbReference type="NCBI Taxonomy" id="5875"/>
    <lineage>
        <taxon>Eukaryota</taxon>
        <taxon>Sar</taxon>
        <taxon>Alveolata</taxon>
        <taxon>Apicomplexa</taxon>
        <taxon>Aconoidasida</taxon>
        <taxon>Piroplasmida</taxon>
        <taxon>Theileriidae</taxon>
        <taxon>Theileria</taxon>
    </lineage>
</organism>
<dbReference type="eggNOG" id="ENOG502RXW9">
    <property type="taxonomic scope" value="Eukaryota"/>
</dbReference>
<gene>
    <name evidence="1" type="ordered locus">TP01_0758</name>
</gene>
<evidence type="ECO:0000313" key="2">
    <source>
        <dbReference type="Proteomes" id="UP000001949"/>
    </source>
</evidence>
<dbReference type="InParanoid" id="Q4N7R2"/>
<dbReference type="EMBL" id="AAGK01000001">
    <property type="protein sequence ID" value="EAN33996.1"/>
    <property type="molecule type" value="Genomic_DNA"/>
</dbReference>
<dbReference type="RefSeq" id="XP_766279.1">
    <property type="nucleotide sequence ID" value="XM_761186.1"/>
</dbReference>
<protein>
    <submittedName>
        <fullName evidence="1">Uncharacterized protein</fullName>
    </submittedName>
</protein>
<sequence length="696" mass="80249">METTKDSSDTLVQSPLSDLPFDHIIKYSYKYSEDSDFENFKESDKIPLFLKFLSQIWSYLTDSSLYNELKSKKTHKLVPFMDSDTTRELVSSNILKFLENYKEEISPNSKESDSSSLLTSVAQGHLLTCFKLLSSFILYNDGELSEFSVYPLTNLVRVFMKLVPKAVDLSTLLDFLTDLVKNLSHESCLVFGNFVVDNTEYFSGIFKEMEQNPSSQRILQTCGAKLIGLVKVFESNFDQFSHDSQHSSTLFHLRFLLALCLPISHLGICNRQSVTSESKPVNKCTLEEWNKLERTTLRSKCESISDYEIATYESLLPSSTTKVPPNQIYDIKSYLNIGEKTEKTGFRSVKMPSYEVYSNFCDLYTFLQNPEIILVKTQEYVDELQKNYTKVLSFVNTLAETSSGTVTLGPDLVFVLGEFDGGVCEFVNKAMDLTFWSSFLVYSCLSFQNLKSFHKKSKESTTYQLLKDKCATVLDNIYKNIWATIVKIRNLAITTNCLLDKEQHWINWKLNGCNDELEPISDSKFELVRSEFNFFPEDVELDEPETEDKNVLTTLRELEKISHKFGDKDSSIGVNYVPLISNMELNKESVYWYIQDSEHDFSKMSCDDQLLMKFNDYCKKLDMDEDPENDISENERSKNNPIFKFRFTRLFGKFHLEKFMEMSRDDLATGSVESMLRALRESKGEVKGSPTKKQKK</sequence>
<dbReference type="OMA" id="YEIATYE"/>
<dbReference type="VEuPathDB" id="PiroplasmaDB:TpMuguga_01g00758"/>
<dbReference type="AlphaFoldDB" id="Q4N7R2"/>
<evidence type="ECO:0000313" key="1">
    <source>
        <dbReference type="EMBL" id="EAN33996.1"/>
    </source>
</evidence>
<proteinExistence type="predicted"/>
<dbReference type="STRING" id="5875.Q4N7R2"/>
<dbReference type="KEGG" id="tpv:TP01_0758"/>
<dbReference type="GeneID" id="3502958"/>
<name>Q4N7R2_THEPA</name>
<dbReference type="Proteomes" id="UP000001949">
    <property type="component" value="Unassembled WGS sequence"/>
</dbReference>
<comment type="caution">
    <text evidence="1">The sequence shown here is derived from an EMBL/GenBank/DDBJ whole genome shotgun (WGS) entry which is preliminary data.</text>
</comment>
<keyword evidence="2" id="KW-1185">Reference proteome</keyword>
<accession>Q4N7R2</accession>